<dbReference type="Gene3D" id="6.10.130.10">
    <property type="entry name" value="Ubiquitin-protein ligase E3A, N-terminal zinc-binding domain (AZUL)"/>
    <property type="match status" value="1"/>
</dbReference>
<dbReference type="EC" id="2.3.2.26" evidence="2"/>
<dbReference type="SUPFAM" id="SSF56204">
    <property type="entry name" value="Hect, E3 ligase catalytic domain"/>
    <property type="match status" value="1"/>
</dbReference>
<evidence type="ECO:0000259" key="6">
    <source>
        <dbReference type="PROSITE" id="PS50237"/>
    </source>
</evidence>
<dbReference type="RefSeq" id="XP_001303217.1">
    <property type="nucleotide sequence ID" value="XM_001303216.1"/>
</dbReference>
<evidence type="ECO:0000313" key="7">
    <source>
        <dbReference type="EMBL" id="EAX90287.1"/>
    </source>
</evidence>
<dbReference type="Gene3D" id="3.30.2160.10">
    <property type="entry name" value="Hect, E3 ligase catalytic domain"/>
    <property type="match status" value="1"/>
</dbReference>
<dbReference type="AlphaFoldDB" id="A2FXS6"/>
<reference evidence="7" key="1">
    <citation type="submission" date="2006-10" db="EMBL/GenBank/DDBJ databases">
        <authorList>
            <person name="Amadeo P."/>
            <person name="Zhao Q."/>
            <person name="Wortman J."/>
            <person name="Fraser-Liggett C."/>
            <person name="Carlton J."/>
        </authorList>
    </citation>
    <scope>NUCLEOTIDE SEQUENCE</scope>
    <source>
        <strain evidence="7">G3</strain>
    </source>
</reference>
<dbReference type="InterPro" id="IPR032353">
    <property type="entry name" value="AZUL"/>
</dbReference>
<dbReference type="VEuPathDB" id="TrichDB:TVAGG3_0085170"/>
<feature type="domain" description="HECT" evidence="6">
    <location>
        <begin position="369"/>
        <end position="692"/>
    </location>
</feature>
<evidence type="ECO:0000256" key="1">
    <source>
        <dbReference type="ARBA" id="ARBA00000885"/>
    </source>
</evidence>
<dbReference type="Gene3D" id="3.30.2410.10">
    <property type="entry name" value="Hect, E3 ligase catalytic domain"/>
    <property type="match status" value="1"/>
</dbReference>
<dbReference type="PROSITE" id="PS50237">
    <property type="entry name" value="HECT"/>
    <property type="match status" value="1"/>
</dbReference>
<dbReference type="PANTHER" id="PTHR45700">
    <property type="entry name" value="UBIQUITIN-PROTEIN LIGASE E3C"/>
    <property type="match status" value="1"/>
</dbReference>
<dbReference type="Pfam" id="PF00632">
    <property type="entry name" value="HECT"/>
    <property type="match status" value="1"/>
</dbReference>
<comment type="catalytic activity">
    <reaction evidence="1">
        <text>S-ubiquitinyl-[E2 ubiquitin-conjugating enzyme]-L-cysteine + [acceptor protein]-L-lysine = [E2 ubiquitin-conjugating enzyme]-L-cysteine + N(6)-ubiquitinyl-[acceptor protein]-L-lysine.</text>
        <dbReference type="EC" id="2.3.2.26"/>
    </reaction>
</comment>
<dbReference type="InterPro" id="IPR042556">
    <property type="entry name" value="AZUL_sf"/>
</dbReference>
<evidence type="ECO:0000313" key="8">
    <source>
        <dbReference type="Proteomes" id="UP000001542"/>
    </source>
</evidence>
<sequence>MEDIFLFQLTNGCEKIVCNNPNCANCPKFVLSNSSYIQKKQIALKMAQNEESKKSLCHHINILLCNEEARQILQDFEKFANNFTISTSPAEILQNINPVFTNFMYFCQLFTPKDKFITKTNLLINDQKFFNFSTILSSIPSLNTQIYNLISSIAIDIMNWKNSITISIIRGLLILFYFPSIFSPKSSESLLLSIFIFIKTKLEHQDRKLFISELSKCPNLINQIIGIVHCAISDFYANREKPDPYSQQVIYMLEVMNLAFLANERSNSPLPTSIFYNHHINDSFTQENRFSGHSDPLIEKFSFVLNLNTKIQICTLQTDTIRAAVFYSDIINNMNVRSNIFLDLLIRRNHIVEDTLSCLSTVPYTDWLKKLRVVFEGEEAVDLGGPSREFIHLICQTLFSSDYGMFELYGNHYLWFTPLASSIEDDHLFTLYGLIIGLAIYNEILLPVHFPRALFKSILNFSNFTLNDLEQIEPDVAKSLREILLMPENGENVADLCLTFSSVVDIFGHQETVDFIKNGSTIDVTNENVEQYVEQYIKYKFIKSIQFPMNYLRKGFSLVCKAGMYQKLTPDELDLCMSGEEKIDWDFIKRNTEYSGYHKYDITIIRFWEIYDKMVEEDKRKLLKFITGTDRVPPSGMMFKMKLLIKKCDDIDRLPSALTCISQLLLPPYPSKEIMESKLYYAIQYFEGFGFK</sequence>
<dbReference type="GO" id="GO:0000209">
    <property type="term" value="P:protein polyubiquitination"/>
    <property type="evidence" value="ECO:0007669"/>
    <property type="project" value="InterPro"/>
</dbReference>
<dbReference type="eggNOG" id="KOG0941">
    <property type="taxonomic scope" value="Eukaryota"/>
</dbReference>
<dbReference type="FunCoup" id="A2FXS6">
    <property type="interactions" value="581"/>
</dbReference>
<evidence type="ECO:0000256" key="5">
    <source>
        <dbReference type="PROSITE-ProRule" id="PRU00104"/>
    </source>
</evidence>
<dbReference type="CDD" id="cd00078">
    <property type="entry name" value="HECTc"/>
    <property type="match status" value="1"/>
</dbReference>
<evidence type="ECO:0000256" key="2">
    <source>
        <dbReference type="ARBA" id="ARBA00012485"/>
    </source>
</evidence>
<evidence type="ECO:0000256" key="3">
    <source>
        <dbReference type="ARBA" id="ARBA00022679"/>
    </source>
</evidence>
<dbReference type="KEGG" id="tva:4747969"/>
<dbReference type="InterPro" id="IPR035983">
    <property type="entry name" value="Hect_E3_ubiquitin_ligase"/>
</dbReference>
<dbReference type="SMR" id="A2FXS6"/>
<dbReference type="STRING" id="5722.A2FXS6"/>
<proteinExistence type="predicted"/>
<dbReference type="OrthoDB" id="5981550at2759"/>
<keyword evidence="4 5" id="KW-0833">Ubl conjugation pathway</keyword>
<gene>
    <name evidence="7" type="ORF">TVAG_272190</name>
</gene>
<dbReference type="VEuPathDB" id="TrichDB:TVAG_272190"/>
<dbReference type="EMBL" id="DS114120">
    <property type="protein sequence ID" value="EAX90287.1"/>
    <property type="molecule type" value="Genomic_DNA"/>
</dbReference>
<dbReference type="Gene3D" id="3.90.1750.10">
    <property type="entry name" value="Hect, E3 ligase catalytic domains"/>
    <property type="match status" value="1"/>
</dbReference>
<name>A2FXS6_TRIV3</name>
<protein>
    <recommendedName>
        <fullName evidence="2">HECT-type E3 ubiquitin transferase</fullName>
        <ecNumber evidence="2">2.3.2.26</ecNumber>
    </recommendedName>
</protein>
<dbReference type="Proteomes" id="UP000001542">
    <property type="component" value="Unassembled WGS sequence"/>
</dbReference>
<dbReference type="GO" id="GO:0016874">
    <property type="term" value="F:ligase activity"/>
    <property type="evidence" value="ECO:0007669"/>
    <property type="project" value="UniProtKB-KW"/>
</dbReference>
<accession>A2FXS6</accession>
<dbReference type="FunFam" id="3.30.2410.10:FF:000003">
    <property type="entry name" value="probable E3 ubiquitin-protein ligase HERC4 isoform X1"/>
    <property type="match status" value="1"/>
</dbReference>
<dbReference type="SMART" id="SM00119">
    <property type="entry name" value="HECTc"/>
    <property type="match status" value="1"/>
</dbReference>
<dbReference type="Pfam" id="PF16558">
    <property type="entry name" value="AZUL"/>
    <property type="match status" value="1"/>
</dbReference>
<dbReference type="InterPro" id="IPR000569">
    <property type="entry name" value="HECT_dom"/>
</dbReference>
<dbReference type="GO" id="GO:0061630">
    <property type="term" value="F:ubiquitin protein ligase activity"/>
    <property type="evidence" value="ECO:0000318"/>
    <property type="project" value="GO_Central"/>
</dbReference>
<organism evidence="7 8">
    <name type="scientific">Trichomonas vaginalis (strain ATCC PRA-98 / G3)</name>
    <dbReference type="NCBI Taxonomy" id="412133"/>
    <lineage>
        <taxon>Eukaryota</taxon>
        <taxon>Metamonada</taxon>
        <taxon>Parabasalia</taxon>
        <taxon>Trichomonadida</taxon>
        <taxon>Trichomonadidae</taxon>
        <taxon>Trichomonas</taxon>
    </lineage>
</organism>
<evidence type="ECO:0000256" key="4">
    <source>
        <dbReference type="ARBA" id="ARBA00022786"/>
    </source>
</evidence>
<keyword evidence="8" id="KW-1185">Reference proteome</keyword>
<keyword evidence="3" id="KW-0808">Transferase</keyword>
<reference evidence="7" key="2">
    <citation type="journal article" date="2007" name="Science">
        <title>Draft genome sequence of the sexually transmitted pathogen Trichomonas vaginalis.</title>
        <authorList>
            <person name="Carlton J.M."/>
            <person name="Hirt R.P."/>
            <person name="Silva J.C."/>
            <person name="Delcher A.L."/>
            <person name="Schatz M."/>
            <person name="Zhao Q."/>
            <person name="Wortman J.R."/>
            <person name="Bidwell S.L."/>
            <person name="Alsmark U.C.M."/>
            <person name="Besteiro S."/>
            <person name="Sicheritz-Ponten T."/>
            <person name="Noel C.J."/>
            <person name="Dacks J.B."/>
            <person name="Foster P.G."/>
            <person name="Simillion C."/>
            <person name="Van de Peer Y."/>
            <person name="Miranda-Saavedra D."/>
            <person name="Barton G.J."/>
            <person name="Westrop G.D."/>
            <person name="Mueller S."/>
            <person name="Dessi D."/>
            <person name="Fiori P.L."/>
            <person name="Ren Q."/>
            <person name="Paulsen I."/>
            <person name="Zhang H."/>
            <person name="Bastida-Corcuera F.D."/>
            <person name="Simoes-Barbosa A."/>
            <person name="Brown M.T."/>
            <person name="Hayes R.D."/>
            <person name="Mukherjee M."/>
            <person name="Okumura C.Y."/>
            <person name="Schneider R."/>
            <person name="Smith A.J."/>
            <person name="Vanacova S."/>
            <person name="Villalvazo M."/>
            <person name="Haas B.J."/>
            <person name="Pertea M."/>
            <person name="Feldblyum T.V."/>
            <person name="Utterback T.R."/>
            <person name="Shu C.L."/>
            <person name="Osoegawa K."/>
            <person name="de Jong P.J."/>
            <person name="Hrdy I."/>
            <person name="Horvathova L."/>
            <person name="Zubacova Z."/>
            <person name="Dolezal P."/>
            <person name="Malik S.B."/>
            <person name="Logsdon J.M. Jr."/>
            <person name="Henze K."/>
            <person name="Gupta A."/>
            <person name="Wang C.C."/>
            <person name="Dunne R.L."/>
            <person name="Upcroft J.A."/>
            <person name="Upcroft P."/>
            <person name="White O."/>
            <person name="Salzberg S.L."/>
            <person name="Tang P."/>
            <person name="Chiu C.-H."/>
            <person name="Lee Y.-S."/>
            <person name="Embley T.M."/>
            <person name="Coombs G.H."/>
            <person name="Mottram J.C."/>
            <person name="Tachezy J."/>
            <person name="Fraser-Liggett C.M."/>
            <person name="Johnson P.J."/>
        </authorList>
    </citation>
    <scope>NUCLEOTIDE SEQUENCE [LARGE SCALE GENOMIC DNA]</scope>
    <source>
        <strain evidence="7">G3</strain>
    </source>
</reference>
<dbReference type="InterPro" id="IPR044611">
    <property type="entry name" value="E3A/B/C-like"/>
</dbReference>
<dbReference type="InParanoid" id="A2FXS6"/>
<keyword evidence="7" id="KW-0436">Ligase</keyword>
<feature type="active site" description="Glycyl thioester intermediate" evidence="5">
    <location>
        <position position="660"/>
    </location>
</feature>